<name>A0ACC0VJ98_9STRA</name>
<accession>A0ACC0VJ98</accession>
<evidence type="ECO:0000313" key="2">
    <source>
        <dbReference type="Proteomes" id="UP001163321"/>
    </source>
</evidence>
<sequence>MNTAQVKPQTIPMNPTQRYAYSRNGDQGRVDEKCLVRVLIPTVDSSNDGKVRYHVRVTNVRSGQVWEVARRFSEFLQLRNELIEFFAKTDNKCPGCRNYEKVLKLFEFPRKHVFTSVTPVVINYRKKALRSFVAMLASHTFTTTPKCPTCSGFLFTGVRDWLTTKVVAETGFAGSSARGSPVNEAIRDTMNVKDFTAYIPVTNSMPVDQEGRFVGSTVSTCTPPTSSSVTQKESHSPLSSQTTENTRWSSLRSKDSNHSTASISGPLSPPSVDEFVMPEPRPLSGAGSRVEKDIDIVDDEERFESFTNSASSDASRSRNPADHPAREPPASDDCSLGDKNMVVKQHFKFARCSIAGENERLSNSRSLIDNPDQSDDYLDQGVNGDGVLNMDFMNSVYGAPKTAEQLIVAYRA</sequence>
<dbReference type="Proteomes" id="UP001163321">
    <property type="component" value="Chromosome 8"/>
</dbReference>
<proteinExistence type="predicted"/>
<comment type="caution">
    <text evidence="1">The sequence shown here is derived from an EMBL/GenBank/DDBJ whole genome shotgun (WGS) entry which is preliminary data.</text>
</comment>
<reference evidence="1 2" key="1">
    <citation type="journal article" date="2022" name="bioRxiv">
        <title>The genome of the oomycete Peronosclerospora sorghi, a cosmopolitan pathogen of maize and sorghum, is inflated with dispersed pseudogenes.</title>
        <authorList>
            <person name="Fletcher K."/>
            <person name="Martin F."/>
            <person name="Isakeit T."/>
            <person name="Cavanaugh K."/>
            <person name="Magill C."/>
            <person name="Michelmore R."/>
        </authorList>
    </citation>
    <scope>NUCLEOTIDE SEQUENCE [LARGE SCALE GENOMIC DNA]</scope>
    <source>
        <strain evidence="1">P6</strain>
    </source>
</reference>
<keyword evidence="2" id="KW-1185">Reference proteome</keyword>
<organism evidence="1 2">
    <name type="scientific">Peronosclerospora sorghi</name>
    <dbReference type="NCBI Taxonomy" id="230839"/>
    <lineage>
        <taxon>Eukaryota</taxon>
        <taxon>Sar</taxon>
        <taxon>Stramenopiles</taxon>
        <taxon>Oomycota</taxon>
        <taxon>Peronosporomycetes</taxon>
        <taxon>Peronosporales</taxon>
        <taxon>Peronosporaceae</taxon>
        <taxon>Peronosclerospora</taxon>
    </lineage>
</organism>
<dbReference type="EMBL" id="CM047587">
    <property type="protein sequence ID" value="KAI9906554.1"/>
    <property type="molecule type" value="Genomic_DNA"/>
</dbReference>
<gene>
    <name evidence="1" type="ORF">PsorP6_004278</name>
</gene>
<evidence type="ECO:0000313" key="1">
    <source>
        <dbReference type="EMBL" id="KAI9906554.1"/>
    </source>
</evidence>
<protein>
    <submittedName>
        <fullName evidence="1">Uncharacterized protein</fullName>
    </submittedName>
</protein>